<dbReference type="InterPro" id="IPR001279">
    <property type="entry name" value="Metallo-B-lactamas"/>
</dbReference>
<accession>A0ABY7PTA1</accession>
<feature type="domain" description="Metallo-beta-lactamase" evidence="1">
    <location>
        <begin position="137"/>
        <end position="331"/>
    </location>
</feature>
<keyword evidence="3" id="KW-1185">Reference proteome</keyword>
<protein>
    <submittedName>
        <fullName evidence="2">MBL fold metallo-hydrolase</fullName>
    </submittedName>
</protein>
<sequence>MVAASGLAGADVREISGAGKVNRPALRRVSQPLVFRGVHLMNILGKNPSQSSQRQFMGLENYHNGQFRNPGNVRFSPADANLGQMLRDYLRRPATVTPSRPIPSVTTDLRQLPALAAPTLVWFGHSSYLIKAAGLTMLVDPVFSGAASPVPYSVQAYVGANTYQVADLPPIDVLLITHDHYDHLDYATVRQLRDKVTRLVVPLGVGSHFRHWGFEEARITELNWHDTTTLPGGAQLTATPAQHMSGRGVRARRTLWASYVLQLPGHRLFLGGDSGYGPHFRAIGAQYGPFDLAVLENGQYNELWHAVHTLPAETARAAQELGARLLLPVHWAKFTLGYHPWNEPIRLLLPAAEALGLPVTVPRIGEPYTLGEPVKQAAWWDFD</sequence>
<dbReference type="Pfam" id="PF12706">
    <property type="entry name" value="Lactamase_B_2"/>
    <property type="match status" value="1"/>
</dbReference>
<dbReference type="PANTHER" id="PTHR15032">
    <property type="entry name" value="N-ACYL-PHOSPHATIDYLETHANOLAMINE-HYDROLYZING PHOSPHOLIPASE D"/>
    <property type="match status" value="1"/>
</dbReference>
<evidence type="ECO:0000259" key="1">
    <source>
        <dbReference type="Pfam" id="PF12706"/>
    </source>
</evidence>
<dbReference type="InterPro" id="IPR024884">
    <property type="entry name" value="NAPE-PLD"/>
</dbReference>
<evidence type="ECO:0000313" key="2">
    <source>
        <dbReference type="EMBL" id="WBO86136.1"/>
    </source>
</evidence>
<dbReference type="RefSeq" id="WP_270128721.1">
    <property type="nucleotide sequence ID" value="NZ_CP115396.1"/>
</dbReference>
<dbReference type="InterPro" id="IPR036866">
    <property type="entry name" value="RibonucZ/Hydroxyglut_hydro"/>
</dbReference>
<evidence type="ECO:0000313" key="3">
    <source>
        <dbReference type="Proteomes" id="UP001211872"/>
    </source>
</evidence>
<reference evidence="2 3" key="1">
    <citation type="journal article" date="2011" name="Int. J. Syst. Evol. Microbiol.">
        <title>Hymenobacter yonginensis sp. nov., isolated from a mesotrophic artificial lake.</title>
        <authorList>
            <person name="Joung Y."/>
            <person name="Cho S.H."/>
            <person name="Kim H."/>
            <person name="Kim S.B."/>
            <person name="Joh K."/>
        </authorList>
    </citation>
    <scope>NUCLEOTIDE SEQUENCE [LARGE SCALE GENOMIC DNA]</scope>
    <source>
        <strain evidence="2 3">KCTC 22745</strain>
    </source>
</reference>
<organism evidence="2 3">
    <name type="scientific">Hymenobacter yonginensis</name>
    <dbReference type="NCBI Taxonomy" id="748197"/>
    <lineage>
        <taxon>Bacteria</taxon>
        <taxon>Pseudomonadati</taxon>
        <taxon>Bacteroidota</taxon>
        <taxon>Cytophagia</taxon>
        <taxon>Cytophagales</taxon>
        <taxon>Hymenobacteraceae</taxon>
        <taxon>Hymenobacter</taxon>
    </lineage>
</organism>
<dbReference type="EMBL" id="CP115396">
    <property type="protein sequence ID" value="WBO86136.1"/>
    <property type="molecule type" value="Genomic_DNA"/>
</dbReference>
<dbReference type="PANTHER" id="PTHR15032:SF4">
    <property type="entry name" value="N-ACYL-PHOSPHATIDYLETHANOLAMINE-HYDROLYZING PHOSPHOLIPASE D"/>
    <property type="match status" value="1"/>
</dbReference>
<dbReference type="Proteomes" id="UP001211872">
    <property type="component" value="Chromosome"/>
</dbReference>
<dbReference type="PIRSF" id="PIRSF038896">
    <property type="entry name" value="NAPE-PLD"/>
    <property type="match status" value="1"/>
</dbReference>
<dbReference type="Gene3D" id="3.60.15.10">
    <property type="entry name" value="Ribonuclease Z/Hydroxyacylglutathione hydrolase-like"/>
    <property type="match status" value="1"/>
</dbReference>
<proteinExistence type="predicted"/>
<gene>
    <name evidence="2" type="ORF">O9Z63_07730</name>
</gene>
<dbReference type="SUPFAM" id="SSF56281">
    <property type="entry name" value="Metallo-hydrolase/oxidoreductase"/>
    <property type="match status" value="1"/>
</dbReference>
<name>A0ABY7PTA1_9BACT</name>